<evidence type="ECO:0000256" key="4">
    <source>
        <dbReference type="ARBA" id="ARBA00022777"/>
    </source>
</evidence>
<dbReference type="PANTHER" id="PTHR20275">
    <property type="entry name" value="NAD KINASE"/>
    <property type="match status" value="1"/>
</dbReference>
<sequence length="284" mass="29120">MRVGIVGQRGNRRAAGIVADLYERLSGMGVAVAVDEESAEDSAAWPSGRPDPAELGVPVDELADCDLVVSIGGDGTFLFAARAAGATPIMGVNLGEVGFLNAVPPEEAVAAVTAAVEQYQDRGAVETRDMPRVEASGDGWSLPPALNEVVVQGPRRGHGGGAAVEVRVDGSLYTSGHADGVLVATPTGSTAYNLSEGGPLVHPSVSTLVLTEMCGAESMPPLVVDADSTVTVRIDDADGGFVVSDGRARQELDVPAQVTLERAARPVRIAGPPLDFFAALGKIE</sequence>
<evidence type="ECO:0000256" key="2">
    <source>
        <dbReference type="ARBA" id="ARBA00022679"/>
    </source>
</evidence>
<dbReference type="SUPFAM" id="SSF111331">
    <property type="entry name" value="NAD kinase/diacylglycerol kinase-like"/>
    <property type="match status" value="1"/>
</dbReference>
<feature type="binding site" evidence="8">
    <location>
        <begin position="190"/>
        <end position="195"/>
    </location>
    <ligand>
        <name>NAD(+)</name>
        <dbReference type="ChEBI" id="CHEBI:57540"/>
    </ligand>
</feature>
<comment type="catalytic activity">
    <reaction evidence="8">
        <text>NAD(+) + ATP = ADP + NADP(+) + H(+)</text>
        <dbReference type="Rhea" id="RHEA:18629"/>
        <dbReference type="ChEBI" id="CHEBI:15378"/>
        <dbReference type="ChEBI" id="CHEBI:30616"/>
        <dbReference type="ChEBI" id="CHEBI:57540"/>
        <dbReference type="ChEBI" id="CHEBI:58349"/>
        <dbReference type="ChEBI" id="CHEBI:456216"/>
        <dbReference type="EC" id="2.7.1.23"/>
    </reaction>
</comment>
<keyword evidence="1 8" id="KW-0963">Cytoplasm</keyword>
<keyword evidence="2 8" id="KW-0808">Transferase</keyword>
<dbReference type="Gene3D" id="3.40.50.10330">
    <property type="entry name" value="Probable inorganic polyphosphate/atp-NAD kinase, domain 1"/>
    <property type="match status" value="1"/>
</dbReference>
<protein>
    <recommendedName>
        <fullName evidence="8">NAD kinase</fullName>
        <ecNumber evidence="8">2.7.1.23</ecNumber>
    </recommendedName>
    <alternativeName>
        <fullName evidence="8">ATP-dependent NAD kinase</fullName>
    </alternativeName>
</protein>
<feature type="binding site" evidence="8">
    <location>
        <begin position="147"/>
        <end position="148"/>
    </location>
    <ligand>
        <name>NAD(+)</name>
        <dbReference type="ChEBI" id="CHEBI:57540"/>
    </ligand>
</feature>
<dbReference type="GO" id="GO:0005524">
    <property type="term" value="F:ATP binding"/>
    <property type="evidence" value="ECO:0007669"/>
    <property type="project" value="UniProtKB-KW"/>
</dbReference>
<feature type="active site" description="Proton acceptor" evidence="8">
    <location>
        <position position="74"/>
    </location>
</feature>
<dbReference type="GO" id="GO:0005737">
    <property type="term" value="C:cytoplasm"/>
    <property type="evidence" value="ECO:0007669"/>
    <property type="project" value="UniProtKB-SubCell"/>
</dbReference>
<accession>A0A7D5T1Z3</accession>
<dbReference type="Pfam" id="PF01513">
    <property type="entry name" value="NAD_kinase"/>
    <property type="match status" value="1"/>
</dbReference>
<dbReference type="InterPro" id="IPR017438">
    <property type="entry name" value="ATP-NAD_kinase_N"/>
</dbReference>
<dbReference type="InterPro" id="IPR017437">
    <property type="entry name" value="ATP-NAD_kinase_PpnK-typ_C"/>
</dbReference>
<organism evidence="9 10">
    <name type="scientific">Halosimplex rubrum</name>
    <dbReference type="NCBI Taxonomy" id="869889"/>
    <lineage>
        <taxon>Archaea</taxon>
        <taxon>Methanobacteriati</taxon>
        <taxon>Methanobacteriota</taxon>
        <taxon>Stenosarchaea group</taxon>
        <taxon>Halobacteria</taxon>
        <taxon>Halobacteriales</taxon>
        <taxon>Haloarculaceae</taxon>
        <taxon>Halosimplex</taxon>
    </lineage>
</organism>
<dbReference type="Proteomes" id="UP000509667">
    <property type="component" value="Chromosome"/>
</dbReference>
<comment type="subcellular location">
    <subcellularLocation>
        <location evidence="8">Cytoplasm</location>
    </subcellularLocation>
</comment>
<comment type="function">
    <text evidence="8">Involved in the regulation of the intracellular balance of NAD and NADP, and is a key enzyme in the biosynthesis of NADP. Catalyzes specifically the phosphorylation on 2'-hydroxyl of the adenosine moiety of NAD to yield NADP.</text>
</comment>
<evidence type="ECO:0000256" key="7">
    <source>
        <dbReference type="ARBA" id="ARBA00023027"/>
    </source>
</evidence>
<dbReference type="GO" id="GO:0003951">
    <property type="term" value="F:NAD+ kinase activity"/>
    <property type="evidence" value="ECO:0007669"/>
    <property type="project" value="UniProtKB-UniRule"/>
</dbReference>
<evidence type="ECO:0000256" key="8">
    <source>
        <dbReference type="HAMAP-Rule" id="MF_00361"/>
    </source>
</evidence>
<dbReference type="InterPro" id="IPR016064">
    <property type="entry name" value="NAD/diacylglycerol_kinase_sf"/>
</dbReference>
<evidence type="ECO:0000256" key="1">
    <source>
        <dbReference type="ARBA" id="ARBA00022490"/>
    </source>
</evidence>
<dbReference type="Gene3D" id="2.60.200.30">
    <property type="entry name" value="Probable inorganic polyphosphate/atp-NAD kinase, domain 2"/>
    <property type="match status" value="1"/>
</dbReference>
<dbReference type="OrthoDB" id="77798at2157"/>
<dbReference type="PANTHER" id="PTHR20275:SF43">
    <property type="entry name" value="BIFUNCTIONAL NADP PHOSPHATASE_NAD KINASE"/>
    <property type="match status" value="1"/>
</dbReference>
<keyword evidence="3 8" id="KW-0547">Nucleotide-binding</keyword>
<keyword evidence="7 8" id="KW-0520">NAD</keyword>
<proteinExistence type="inferred from homology"/>
<dbReference type="EMBL" id="CP058910">
    <property type="protein sequence ID" value="QLH79388.1"/>
    <property type="molecule type" value="Genomic_DNA"/>
</dbReference>
<evidence type="ECO:0000313" key="9">
    <source>
        <dbReference type="EMBL" id="QLH79388.1"/>
    </source>
</evidence>
<dbReference type="EC" id="2.7.1.23" evidence="8"/>
<dbReference type="GeneID" id="56080142"/>
<comment type="caution">
    <text evidence="8">Lacks conserved residue(s) required for the propagation of feature annotation.</text>
</comment>
<evidence type="ECO:0000256" key="5">
    <source>
        <dbReference type="ARBA" id="ARBA00022840"/>
    </source>
</evidence>
<comment type="similarity">
    <text evidence="8">Belongs to the NAD kinase family.</text>
</comment>
<dbReference type="GO" id="GO:0006741">
    <property type="term" value="P:NADP+ biosynthetic process"/>
    <property type="evidence" value="ECO:0007669"/>
    <property type="project" value="UniProtKB-UniRule"/>
</dbReference>
<dbReference type="InterPro" id="IPR002504">
    <property type="entry name" value="NADK"/>
</dbReference>
<dbReference type="Pfam" id="PF20143">
    <property type="entry name" value="NAD_kinase_C"/>
    <property type="match status" value="1"/>
</dbReference>
<keyword evidence="4 8" id="KW-0418">Kinase</keyword>
<keyword evidence="6 8" id="KW-0521">NADP</keyword>
<dbReference type="GO" id="GO:0019674">
    <property type="term" value="P:NAD+ metabolic process"/>
    <property type="evidence" value="ECO:0007669"/>
    <property type="project" value="InterPro"/>
</dbReference>
<dbReference type="HAMAP" id="MF_00361">
    <property type="entry name" value="NAD_kinase"/>
    <property type="match status" value="1"/>
</dbReference>
<reference evidence="9 10" key="1">
    <citation type="submission" date="2020-07" db="EMBL/GenBank/DDBJ databases">
        <title>Halosimplex pelagicum sp. nov. and Halosimplex rubrum sp. nov., isolated from salted brown alga Laminaria, and emended description of the genus Halosimplex.</title>
        <authorList>
            <person name="Cui H."/>
        </authorList>
    </citation>
    <scope>NUCLEOTIDE SEQUENCE [LARGE SCALE GENOMIC DNA]</scope>
    <source>
        <strain evidence="9 10">R27</strain>
    </source>
</reference>
<name>A0A7D5T1Z3_9EURY</name>
<feature type="binding site" evidence="8">
    <location>
        <position position="177"/>
    </location>
    <ligand>
        <name>NAD(+)</name>
        <dbReference type="ChEBI" id="CHEBI:57540"/>
    </ligand>
</feature>
<dbReference type="GO" id="GO:0046872">
    <property type="term" value="F:metal ion binding"/>
    <property type="evidence" value="ECO:0007669"/>
    <property type="project" value="UniProtKB-UniRule"/>
</dbReference>
<gene>
    <name evidence="8" type="primary">nadK</name>
    <name evidence="9" type="ORF">HZS55_19725</name>
</gene>
<feature type="binding site" evidence="8">
    <location>
        <position position="179"/>
    </location>
    <ligand>
        <name>NAD(+)</name>
        <dbReference type="ChEBI" id="CHEBI:57540"/>
    </ligand>
</feature>
<keyword evidence="10" id="KW-1185">Reference proteome</keyword>
<feature type="binding site" evidence="8">
    <location>
        <begin position="74"/>
        <end position="75"/>
    </location>
    <ligand>
        <name>NAD(+)</name>
        <dbReference type="ChEBI" id="CHEBI:57540"/>
    </ligand>
</feature>
<evidence type="ECO:0000256" key="3">
    <source>
        <dbReference type="ARBA" id="ARBA00022741"/>
    </source>
</evidence>
<comment type="cofactor">
    <cofactor evidence="8">
        <name>a divalent metal cation</name>
        <dbReference type="ChEBI" id="CHEBI:60240"/>
    </cofactor>
</comment>
<dbReference type="RefSeq" id="WP_179909255.1">
    <property type="nucleotide sequence ID" value="NZ_CP058910.1"/>
</dbReference>
<keyword evidence="5 8" id="KW-0067">ATP-binding</keyword>
<evidence type="ECO:0000313" key="10">
    <source>
        <dbReference type="Proteomes" id="UP000509667"/>
    </source>
</evidence>
<dbReference type="KEGG" id="hrr:HZS55_19725"/>
<dbReference type="AlphaFoldDB" id="A0A7D5T1Z3"/>
<evidence type="ECO:0000256" key="6">
    <source>
        <dbReference type="ARBA" id="ARBA00022857"/>
    </source>
</evidence>